<dbReference type="Gene3D" id="1.10.530.10">
    <property type="match status" value="1"/>
</dbReference>
<dbReference type="Pfam" id="PF01522">
    <property type="entry name" value="Polysacc_deac_1"/>
    <property type="match status" value="1"/>
</dbReference>
<dbReference type="SUPFAM" id="SSF88713">
    <property type="entry name" value="Glycoside hydrolase/deacetylase"/>
    <property type="match status" value="1"/>
</dbReference>
<organism evidence="5 6">
    <name type="scientific">Paenibacillus macerans</name>
    <name type="common">Bacillus macerans</name>
    <dbReference type="NCBI Taxonomy" id="44252"/>
    <lineage>
        <taxon>Bacteria</taxon>
        <taxon>Bacillati</taxon>
        <taxon>Bacillota</taxon>
        <taxon>Bacilli</taxon>
        <taxon>Bacillales</taxon>
        <taxon>Paenibacillaceae</taxon>
        <taxon>Paenibacillus</taxon>
    </lineage>
</organism>
<dbReference type="RefSeq" id="WP_227872648.1">
    <property type="nucleotide sequence ID" value="NZ_BGMM01000001.1"/>
</dbReference>
<dbReference type="PROSITE" id="PS51677">
    <property type="entry name" value="NODB"/>
    <property type="match status" value="1"/>
</dbReference>
<dbReference type="PANTHER" id="PTHR10587">
    <property type="entry name" value="GLYCOSYL TRANSFERASE-RELATED"/>
    <property type="match status" value="1"/>
</dbReference>
<dbReference type="CDD" id="cd10917">
    <property type="entry name" value="CE4_NodB_like_6s_7s"/>
    <property type="match status" value="1"/>
</dbReference>
<evidence type="ECO:0000256" key="2">
    <source>
        <dbReference type="SAM" id="SignalP"/>
    </source>
</evidence>
<dbReference type="InterPro" id="IPR036582">
    <property type="entry name" value="Mao_N_sf"/>
</dbReference>
<dbReference type="EMBL" id="JMQA01000001">
    <property type="protein sequence ID" value="KFN12315.1"/>
    <property type="molecule type" value="Genomic_DNA"/>
</dbReference>
<dbReference type="Gene3D" id="3.30.457.10">
    <property type="entry name" value="Copper amine oxidase-like, N-terminal domain"/>
    <property type="match status" value="1"/>
</dbReference>
<dbReference type="InterPro" id="IPR050248">
    <property type="entry name" value="Polysacc_deacetylase_ArnD"/>
</dbReference>
<sequence length="684" mass="73631">MKQRHHWFRLVVFTVMALALVFTAGADYAAAASSKGTKANKMVALTFDDGPDKKYTDKVLDILKEHKVKGTFFVVGDRVKQYPDVMKRIVQEGHALGNHSWSHSELTKLSKEKARQEIVKTDNAIREITGAAPTMMRPPYGATSARVKGEIKALGHAEALWNIDTRDWAADSSVADILKAVKSNSSNKITVLMHSGGGKRDKTVKALPQIIDYYRSKGYTFVTMAELNGLPDNLGGSKASSGSTDAADAADAANAANAADAADAAKSQALQDTGKIATVTVDSLNIRNGGGLQYEVIAKIPEGSQVTLLANEGDWFHVKLPDGRTGWASAGYLSVKSDASGDTPQLDEANSATQRNIRLIYNGSEVNFPDAKPYMDANSRIQVPVRFMAESLSFYVKWEGSVTQKTLILSKGDVNVELKIGDNSAVVNGMPISMDTSAMLLQGRTYVPLRFLSELAGMDITWSSADDTVTLSYKKPVEDIAKPPEDTAKPAEDYTAPLEGNAAPPEDNAEDWTTSGDTYILSAPRATVEQAKAWARAKGATDVFIDLADIVWEEALEAGVDPVVVYCQAAKETGFGKFGGLLDETFNNPAGLKTQVGGSDTDHLAHQRFFSWQEGVQAQIDHLALYAGAPGYPKAYTPDPRHFPGLLGQVVTVEALGGSWATSPTYGIEIVGMMTELETTASNF</sequence>
<dbReference type="PROSITE" id="PS51781">
    <property type="entry name" value="SH3B"/>
    <property type="match status" value="1"/>
</dbReference>
<dbReference type="Gene3D" id="2.30.30.40">
    <property type="entry name" value="SH3 Domains"/>
    <property type="match status" value="1"/>
</dbReference>
<dbReference type="InterPro" id="IPR002509">
    <property type="entry name" value="NODB_dom"/>
</dbReference>
<dbReference type="SUPFAM" id="SSF55383">
    <property type="entry name" value="Copper amine oxidase, domain N"/>
    <property type="match status" value="1"/>
</dbReference>
<evidence type="ECO:0000313" key="6">
    <source>
        <dbReference type="Proteomes" id="UP000029278"/>
    </source>
</evidence>
<evidence type="ECO:0000256" key="1">
    <source>
        <dbReference type="SAM" id="MobiDB-lite"/>
    </source>
</evidence>
<dbReference type="AlphaFoldDB" id="A0A090ZPW3"/>
<dbReference type="InterPro" id="IPR011330">
    <property type="entry name" value="Glyco_hydro/deAcase_b/a-brl"/>
</dbReference>
<feature type="domain" description="SH3b" evidence="4">
    <location>
        <begin position="274"/>
        <end position="337"/>
    </location>
</feature>
<feature type="signal peptide" evidence="2">
    <location>
        <begin position="1"/>
        <end position="26"/>
    </location>
</feature>
<keyword evidence="2" id="KW-0732">Signal</keyword>
<dbReference type="InterPro" id="IPR002901">
    <property type="entry name" value="MGlyc_endo_b_GlcNAc-like_dom"/>
</dbReference>
<name>A0A090ZPW3_PAEMA</name>
<dbReference type="GO" id="GO:0004040">
    <property type="term" value="F:amidase activity"/>
    <property type="evidence" value="ECO:0007669"/>
    <property type="project" value="InterPro"/>
</dbReference>
<accession>A0A090ZPW3</accession>
<dbReference type="PATRIC" id="fig|44252.3.peg.87"/>
<protein>
    <submittedName>
        <fullName evidence="5">Mannosyl-glycoendo-beta-N-acetylglucosaminidase family protein</fullName>
    </submittedName>
</protein>
<dbReference type="InterPro" id="IPR012854">
    <property type="entry name" value="Cu_amine_oxidase-like_N"/>
</dbReference>
<feature type="compositionally biased region" description="Basic and acidic residues" evidence="1">
    <location>
        <begin position="480"/>
        <end position="492"/>
    </location>
</feature>
<feature type="chain" id="PRO_5038970531" evidence="2">
    <location>
        <begin position="27"/>
        <end position="684"/>
    </location>
</feature>
<reference evidence="5 6" key="1">
    <citation type="submission" date="2014-04" db="EMBL/GenBank/DDBJ databases">
        <authorList>
            <person name="Bishop-Lilly K.A."/>
            <person name="Broomall S.M."/>
            <person name="Chain P.S."/>
            <person name="Chertkov O."/>
            <person name="Coyne S.R."/>
            <person name="Daligault H.E."/>
            <person name="Davenport K.W."/>
            <person name="Erkkila T."/>
            <person name="Frey K.G."/>
            <person name="Gibbons H.S."/>
            <person name="Gu W."/>
            <person name="Jaissle J."/>
            <person name="Johnson S.L."/>
            <person name="Koroleva G.I."/>
            <person name="Ladner J.T."/>
            <person name="Lo C.-C."/>
            <person name="Minogue T.D."/>
            <person name="Munk C."/>
            <person name="Palacios G.F."/>
            <person name="Redden C.L."/>
            <person name="Rosenzweig C.N."/>
            <person name="Scholz M.B."/>
            <person name="Teshima H."/>
            <person name="Xu Y."/>
        </authorList>
    </citation>
    <scope>NUCLEOTIDE SEQUENCE [LARGE SCALE GENOMIC DNA]</scope>
    <source>
        <strain evidence="5 6">8244</strain>
    </source>
</reference>
<dbReference type="Pfam" id="PF07833">
    <property type="entry name" value="Cu_amine_oxidN1"/>
    <property type="match status" value="1"/>
</dbReference>
<proteinExistence type="predicted"/>
<evidence type="ECO:0000259" key="4">
    <source>
        <dbReference type="PROSITE" id="PS51781"/>
    </source>
</evidence>
<dbReference type="Proteomes" id="UP000029278">
    <property type="component" value="Unassembled WGS sequence"/>
</dbReference>
<dbReference type="Pfam" id="PF08239">
    <property type="entry name" value="SH3_3"/>
    <property type="match status" value="1"/>
</dbReference>
<comment type="caution">
    <text evidence="5">The sequence shown here is derived from an EMBL/GenBank/DDBJ whole genome shotgun (WGS) entry which is preliminary data.</text>
</comment>
<dbReference type="STRING" id="44252.DJ90_1890"/>
<dbReference type="Gene3D" id="3.20.20.370">
    <property type="entry name" value="Glycoside hydrolase/deacetylase"/>
    <property type="match status" value="1"/>
</dbReference>
<dbReference type="GO" id="GO:0005975">
    <property type="term" value="P:carbohydrate metabolic process"/>
    <property type="evidence" value="ECO:0007669"/>
    <property type="project" value="InterPro"/>
</dbReference>
<dbReference type="HOGENOM" id="CLU_402165_0_0_9"/>
<dbReference type="Pfam" id="PF01832">
    <property type="entry name" value="Glucosaminidase"/>
    <property type="match status" value="1"/>
</dbReference>
<feature type="region of interest" description="Disordered" evidence="1">
    <location>
        <begin position="480"/>
        <end position="509"/>
    </location>
</feature>
<dbReference type="InterPro" id="IPR003646">
    <property type="entry name" value="SH3-like_bac-type"/>
</dbReference>
<dbReference type="SMART" id="SM00287">
    <property type="entry name" value="SH3b"/>
    <property type="match status" value="1"/>
</dbReference>
<gene>
    <name evidence="5" type="ORF">DJ90_1890</name>
</gene>
<evidence type="ECO:0000313" key="5">
    <source>
        <dbReference type="EMBL" id="KFN12315.1"/>
    </source>
</evidence>
<keyword evidence="6" id="KW-1185">Reference proteome</keyword>
<evidence type="ECO:0000259" key="3">
    <source>
        <dbReference type="PROSITE" id="PS51677"/>
    </source>
</evidence>
<feature type="domain" description="NodB homology" evidence="3">
    <location>
        <begin position="41"/>
        <end position="222"/>
    </location>
</feature>